<reference evidence="3 4" key="1">
    <citation type="journal article" date="2016" name="Genome Biol. Evol.">
        <title>Divergent and convergent evolution of fungal pathogenicity.</title>
        <authorList>
            <person name="Shang Y."/>
            <person name="Xiao G."/>
            <person name="Zheng P."/>
            <person name="Cen K."/>
            <person name="Zhan S."/>
            <person name="Wang C."/>
        </authorList>
    </citation>
    <scope>NUCLEOTIDE SEQUENCE [LARGE SCALE GENOMIC DNA]</scope>
    <source>
        <strain evidence="3 4">RCEF 2490</strain>
    </source>
</reference>
<proteinExistence type="predicted"/>
<dbReference type="InterPro" id="IPR022137">
    <property type="entry name" value="Znf_prot_DUF3669"/>
</dbReference>
<dbReference type="Pfam" id="PF12417">
    <property type="entry name" value="DUF3669"/>
    <property type="match status" value="1"/>
</dbReference>
<evidence type="ECO:0000259" key="2">
    <source>
        <dbReference type="Pfam" id="PF12417"/>
    </source>
</evidence>
<accession>A0A166PCV3</accession>
<evidence type="ECO:0000256" key="1">
    <source>
        <dbReference type="SAM" id="MobiDB-lite"/>
    </source>
</evidence>
<feature type="domain" description="DUF3669" evidence="2">
    <location>
        <begin position="304"/>
        <end position="367"/>
    </location>
</feature>
<feature type="region of interest" description="Disordered" evidence="1">
    <location>
        <begin position="266"/>
        <end position="294"/>
    </location>
</feature>
<dbReference type="OrthoDB" id="2993351at2759"/>
<dbReference type="PANTHER" id="PTHR40780:SF2">
    <property type="entry name" value="DUF3669 DOMAIN-CONTAINING PROTEIN"/>
    <property type="match status" value="1"/>
</dbReference>
<gene>
    <name evidence="3" type="ORF">AAL_04226</name>
</gene>
<protein>
    <recommendedName>
        <fullName evidence="2">DUF3669 domain-containing protein</fullName>
    </recommendedName>
</protein>
<dbReference type="AlphaFoldDB" id="A0A166PCV3"/>
<evidence type="ECO:0000313" key="3">
    <source>
        <dbReference type="EMBL" id="KZZ95930.1"/>
    </source>
</evidence>
<sequence>MEFPRNPARLTLSELNTAASTDLLTRTLSPDSFQPISCPVHEDDFGDEIVGKGQCGTVYAMRCTGKVAKIANSNLTGGRLLNDNVIHRRVLKALSDTDAETKRGINVPEIRGMWHITDIPDDRLEGVVGSWITAAWLPDLCRYALVTDRIRPVPRDVQASLVAVLCPPGLRRLAFLNRHRNKSCLIRIYLGRRDCNDERQKRSFSDMGLRNFPLHINEMERLRINTGVFASTMARALAIMHWKAGIDGNHVEFVLGGSPSDQRAAVSSASAACDSAPSEQAPVGKSSDAAASKSPDHEMRSLALWLIDFDQCAAFEHDEAGLKKIVDAFICNDPYYPRPGPAGTSQQAIWEIFRGHYLQTSSKFTQSNMPNRFIAAIETRCAESPGDVYWPRMLINTDWPVVREVARRRAMGACLDPLYLPLDGLQIT</sequence>
<dbReference type="PANTHER" id="PTHR40780">
    <property type="entry name" value="DUF3669 DOMAIN-CONTAINING PROTEIN"/>
    <property type="match status" value="1"/>
</dbReference>
<keyword evidence="4" id="KW-1185">Reference proteome</keyword>
<evidence type="ECO:0000313" key="4">
    <source>
        <dbReference type="Proteomes" id="UP000078544"/>
    </source>
</evidence>
<dbReference type="Proteomes" id="UP000078544">
    <property type="component" value="Unassembled WGS sequence"/>
</dbReference>
<dbReference type="EMBL" id="AZGY01000008">
    <property type="protein sequence ID" value="KZZ95930.1"/>
    <property type="molecule type" value="Genomic_DNA"/>
</dbReference>
<feature type="compositionally biased region" description="Low complexity" evidence="1">
    <location>
        <begin position="266"/>
        <end position="278"/>
    </location>
</feature>
<name>A0A166PCV3_9HYPO</name>
<organism evidence="3 4">
    <name type="scientific">Moelleriella libera RCEF 2490</name>
    <dbReference type="NCBI Taxonomy" id="1081109"/>
    <lineage>
        <taxon>Eukaryota</taxon>
        <taxon>Fungi</taxon>
        <taxon>Dikarya</taxon>
        <taxon>Ascomycota</taxon>
        <taxon>Pezizomycotina</taxon>
        <taxon>Sordariomycetes</taxon>
        <taxon>Hypocreomycetidae</taxon>
        <taxon>Hypocreales</taxon>
        <taxon>Clavicipitaceae</taxon>
        <taxon>Moelleriella</taxon>
    </lineage>
</organism>
<comment type="caution">
    <text evidence="3">The sequence shown here is derived from an EMBL/GenBank/DDBJ whole genome shotgun (WGS) entry which is preliminary data.</text>
</comment>